<evidence type="ECO:0000313" key="2">
    <source>
        <dbReference type="EMBL" id="SVE31469.1"/>
    </source>
</evidence>
<evidence type="ECO:0000256" key="1">
    <source>
        <dbReference type="SAM" id="MobiDB-lite"/>
    </source>
</evidence>
<gene>
    <name evidence="2" type="ORF">METZ01_LOCUS484323</name>
</gene>
<sequence length="60" mass="6796">MVKASLCSETASGLPDREGELMIPPSMTRRQKSHYQKYRACGLMNSELFCDLVFDLIRNG</sequence>
<protein>
    <submittedName>
        <fullName evidence="2">Uncharacterized protein</fullName>
    </submittedName>
</protein>
<accession>A0A383CHD2</accession>
<dbReference type="AlphaFoldDB" id="A0A383CHD2"/>
<name>A0A383CHD2_9ZZZZ</name>
<feature type="region of interest" description="Disordered" evidence="1">
    <location>
        <begin position="1"/>
        <end position="22"/>
    </location>
</feature>
<dbReference type="EMBL" id="UINC01208766">
    <property type="protein sequence ID" value="SVE31469.1"/>
    <property type="molecule type" value="Genomic_DNA"/>
</dbReference>
<proteinExistence type="predicted"/>
<organism evidence="2">
    <name type="scientific">marine metagenome</name>
    <dbReference type="NCBI Taxonomy" id="408172"/>
    <lineage>
        <taxon>unclassified sequences</taxon>
        <taxon>metagenomes</taxon>
        <taxon>ecological metagenomes</taxon>
    </lineage>
</organism>
<reference evidence="2" key="1">
    <citation type="submission" date="2018-05" db="EMBL/GenBank/DDBJ databases">
        <authorList>
            <person name="Lanie J.A."/>
            <person name="Ng W.-L."/>
            <person name="Kazmierczak K.M."/>
            <person name="Andrzejewski T.M."/>
            <person name="Davidsen T.M."/>
            <person name="Wayne K.J."/>
            <person name="Tettelin H."/>
            <person name="Glass J.I."/>
            <person name="Rusch D."/>
            <person name="Podicherti R."/>
            <person name="Tsui H.-C.T."/>
            <person name="Winkler M.E."/>
        </authorList>
    </citation>
    <scope>NUCLEOTIDE SEQUENCE</scope>
</reference>